<protein>
    <submittedName>
        <fullName evidence="1">Uncharacterized protein</fullName>
    </submittedName>
</protein>
<dbReference type="AlphaFoldDB" id="A0A8T2N4Z8"/>
<dbReference type="Proteomes" id="UP000824540">
    <property type="component" value="Unassembled WGS sequence"/>
</dbReference>
<gene>
    <name evidence="1" type="ORF">JZ751_004619</name>
</gene>
<name>A0A8T2N4Z8_9TELE</name>
<evidence type="ECO:0000313" key="2">
    <source>
        <dbReference type="Proteomes" id="UP000824540"/>
    </source>
</evidence>
<sequence>MEDSQCSTVTGGGVTFSELCSLAPSLLRCKQVCGNTQVQNTGGLPVRAGPALGPTGCLTLGQACVMARSRLATRFACIPMAGSLASYLQTELSLQEDGHRKRSLPGSYGKAIKTLTAFLKGLAGSLCWPLMEADHSGHLTNKPNREPHGTQRPVQWAAEFICLWAAHPVQARAHESAVNPAICQSRGAKGCKTHQEAWKCQKERTGSQQRQCEQEEEGGWSGQLPCINRTPC</sequence>
<evidence type="ECO:0000313" key="1">
    <source>
        <dbReference type="EMBL" id="KAG9335489.1"/>
    </source>
</evidence>
<organism evidence="1 2">
    <name type="scientific">Albula glossodonta</name>
    <name type="common">roundjaw bonefish</name>
    <dbReference type="NCBI Taxonomy" id="121402"/>
    <lineage>
        <taxon>Eukaryota</taxon>
        <taxon>Metazoa</taxon>
        <taxon>Chordata</taxon>
        <taxon>Craniata</taxon>
        <taxon>Vertebrata</taxon>
        <taxon>Euteleostomi</taxon>
        <taxon>Actinopterygii</taxon>
        <taxon>Neopterygii</taxon>
        <taxon>Teleostei</taxon>
        <taxon>Albuliformes</taxon>
        <taxon>Albulidae</taxon>
        <taxon>Albula</taxon>
    </lineage>
</organism>
<dbReference type="EMBL" id="JAFBMS010000119">
    <property type="protein sequence ID" value="KAG9335489.1"/>
    <property type="molecule type" value="Genomic_DNA"/>
</dbReference>
<proteinExistence type="predicted"/>
<accession>A0A8T2N4Z8</accession>
<reference evidence="1" key="1">
    <citation type="thesis" date="2021" institute="BYU ScholarsArchive" country="Provo, UT, USA">
        <title>Applications of and Algorithms for Genome Assembly and Genomic Analyses with an Emphasis on Marine Teleosts.</title>
        <authorList>
            <person name="Pickett B.D."/>
        </authorList>
    </citation>
    <scope>NUCLEOTIDE SEQUENCE</scope>
    <source>
        <strain evidence="1">HI-2016</strain>
    </source>
</reference>
<keyword evidence="2" id="KW-1185">Reference proteome</keyword>
<comment type="caution">
    <text evidence="1">The sequence shown here is derived from an EMBL/GenBank/DDBJ whole genome shotgun (WGS) entry which is preliminary data.</text>
</comment>